<dbReference type="Gene3D" id="2.60.40.820">
    <property type="entry name" value="Transcription factor, T-box"/>
    <property type="match status" value="1"/>
</dbReference>
<reference evidence="7 8" key="1">
    <citation type="journal article" date="2018" name="New Phytol.">
        <title>Phylogenomics of Endogonaceae and evolution of mycorrhizas within Mucoromycota.</title>
        <authorList>
            <person name="Chang Y."/>
            <person name="Desiro A."/>
            <person name="Na H."/>
            <person name="Sandor L."/>
            <person name="Lipzen A."/>
            <person name="Clum A."/>
            <person name="Barry K."/>
            <person name="Grigoriev I.V."/>
            <person name="Martin F.M."/>
            <person name="Stajich J.E."/>
            <person name="Smith M.E."/>
            <person name="Bonito G."/>
            <person name="Spatafora J.W."/>
        </authorList>
    </citation>
    <scope>NUCLEOTIDE SEQUENCE [LARGE SCALE GENOMIC DNA]</scope>
    <source>
        <strain evidence="7 8">GMNB39</strain>
    </source>
</reference>
<dbReference type="InterPro" id="IPR008967">
    <property type="entry name" value="p53-like_TF_DNA-bd_sf"/>
</dbReference>
<dbReference type="SUPFAM" id="SSF49417">
    <property type="entry name" value="p53-like transcription factors"/>
    <property type="match status" value="1"/>
</dbReference>
<evidence type="ECO:0000256" key="5">
    <source>
        <dbReference type="SAM" id="MobiDB-lite"/>
    </source>
</evidence>
<evidence type="ECO:0000313" key="7">
    <source>
        <dbReference type="EMBL" id="RUP49908.1"/>
    </source>
</evidence>
<sequence length="531" mass="59941">MRRDGLPDGFFVLNSFHKYQPRLHLVRHHHNGENTITTFRFEETTFIAVTHYQNDRVNRLKKDNNPHAKGFKLKSREDCKKREGNYDEGDDFNEEDSEEEPDQEMKKQEAEDYCVDMEEEDGYSDGEQGDESNDKPADEAGQNPTYNPTSRNVLRFFSTPPTSPSPSHNQNHATGFSSVSWLPHSTHNSYLSAAAASSMPTPDTPRTLPTYNLPYPQESLPFSFSRPTHNSYSSAAITSPISTPKAPLTSTLVTYPNNFSTTHYHLPTPVPTTRITRNELLDLPSFTRLPYAPLDYYSFHSHQAHTNSQPMQPKLERYYIELPNPVTGKPHCSVAQQDSKSLPFQNPSEVFFNAGFGQQQQRQIHQRLQHENRTIGQNPDPSSNQFYGMDVRQSNIGDVRTSDGSFFYTAEPKQPTNSPPPYTTFPTSYGKFQSHVSNSTAPNTHDFNTASTFPPTQSGPVTSSNLVTPTSGPTPSSHNLLFESFTPLISAAVMVSNPSQARLEQMEKENARLREFIRERFGTATEKRVST</sequence>
<feature type="compositionally biased region" description="Polar residues" evidence="5">
    <location>
        <begin position="142"/>
        <end position="152"/>
    </location>
</feature>
<organism evidence="7 8">
    <name type="scientific">Jimgerdemannia flammicorona</name>
    <dbReference type="NCBI Taxonomy" id="994334"/>
    <lineage>
        <taxon>Eukaryota</taxon>
        <taxon>Fungi</taxon>
        <taxon>Fungi incertae sedis</taxon>
        <taxon>Mucoromycota</taxon>
        <taxon>Mucoromycotina</taxon>
        <taxon>Endogonomycetes</taxon>
        <taxon>Endogonales</taxon>
        <taxon>Endogonaceae</taxon>
        <taxon>Jimgerdemannia</taxon>
    </lineage>
</organism>
<keyword evidence="8" id="KW-1185">Reference proteome</keyword>
<dbReference type="PANTHER" id="PTHR11267">
    <property type="entry name" value="T-BOX PROTEIN-RELATED"/>
    <property type="match status" value="1"/>
</dbReference>
<gene>
    <name evidence="7" type="ORF">BC936DRAFT_141017</name>
</gene>
<dbReference type="AlphaFoldDB" id="A0A433DGE3"/>
<dbReference type="InterPro" id="IPR001699">
    <property type="entry name" value="TF_T-box"/>
</dbReference>
<dbReference type="GO" id="GO:0001708">
    <property type="term" value="P:cell fate specification"/>
    <property type="evidence" value="ECO:0007669"/>
    <property type="project" value="TreeGrafter"/>
</dbReference>
<feature type="region of interest" description="Disordered" evidence="5">
    <location>
        <begin position="81"/>
        <end position="174"/>
    </location>
</feature>
<dbReference type="GO" id="GO:0000981">
    <property type="term" value="F:DNA-binding transcription factor activity, RNA polymerase II-specific"/>
    <property type="evidence" value="ECO:0007669"/>
    <property type="project" value="TreeGrafter"/>
</dbReference>
<dbReference type="InterPro" id="IPR036960">
    <property type="entry name" value="T-box_sf"/>
</dbReference>
<feature type="region of interest" description="Disordered" evidence="5">
    <location>
        <begin position="409"/>
        <end position="475"/>
    </location>
</feature>
<dbReference type="GO" id="GO:0000978">
    <property type="term" value="F:RNA polymerase II cis-regulatory region sequence-specific DNA binding"/>
    <property type="evidence" value="ECO:0007669"/>
    <property type="project" value="InterPro"/>
</dbReference>
<evidence type="ECO:0000256" key="1">
    <source>
        <dbReference type="ARBA" id="ARBA00023015"/>
    </source>
</evidence>
<evidence type="ECO:0000256" key="2">
    <source>
        <dbReference type="ARBA" id="ARBA00023125"/>
    </source>
</evidence>
<protein>
    <submittedName>
        <fullName evidence="7">T-box-domain-containing protein</fullName>
    </submittedName>
</protein>
<proteinExistence type="predicted"/>
<keyword evidence="3" id="KW-0804">Transcription</keyword>
<evidence type="ECO:0000256" key="4">
    <source>
        <dbReference type="ARBA" id="ARBA00023242"/>
    </source>
</evidence>
<dbReference type="GO" id="GO:0005634">
    <property type="term" value="C:nucleus"/>
    <property type="evidence" value="ECO:0007669"/>
    <property type="project" value="InterPro"/>
</dbReference>
<dbReference type="InterPro" id="IPR046360">
    <property type="entry name" value="T-box_DNA-bd"/>
</dbReference>
<feature type="compositionally biased region" description="Polar residues" evidence="5">
    <location>
        <begin position="430"/>
        <end position="475"/>
    </location>
</feature>
<feature type="domain" description="T-box" evidence="6">
    <location>
        <begin position="1"/>
        <end position="73"/>
    </location>
</feature>
<keyword evidence="2" id="KW-0238">DNA-binding</keyword>
<dbReference type="GO" id="GO:0045893">
    <property type="term" value="P:positive regulation of DNA-templated transcription"/>
    <property type="evidence" value="ECO:0007669"/>
    <property type="project" value="InterPro"/>
</dbReference>
<keyword evidence="1" id="KW-0805">Transcription regulation</keyword>
<dbReference type="Pfam" id="PF00907">
    <property type="entry name" value="T-box"/>
    <property type="match status" value="1"/>
</dbReference>
<feature type="compositionally biased region" description="Acidic residues" evidence="5">
    <location>
        <begin position="111"/>
        <end position="131"/>
    </location>
</feature>
<evidence type="ECO:0000256" key="3">
    <source>
        <dbReference type="ARBA" id="ARBA00023163"/>
    </source>
</evidence>
<dbReference type="PRINTS" id="PR00937">
    <property type="entry name" value="TBOX"/>
</dbReference>
<dbReference type="OrthoDB" id="7442607at2759"/>
<evidence type="ECO:0000259" key="6">
    <source>
        <dbReference type="PROSITE" id="PS50252"/>
    </source>
</evidence>
<dbReference type="PROSITE" id="PS50252">
    <property type="entry name" value="TBOX_3"/>
    <property type="match status" value="1"/>
</dbReference>
<feature type="compositionally biased region" description="Acidic residues" evidence="5">
    <location>
        <begin position="86"/>
        <end position="102"/>
    </location>
</feature>
<name>A0A433DGE3_9FUNG</name>
<dbReference type="Proteomes" id="UP000268093">
    <property type="component" value="Unassembled WGS sequence"/>
</dbReference>
<comment type="caution">
    <text evidence="7">The sequence shown here is derived from an EMBL/GenBank/DDBJ whole genome shotgun (WGS) entry which is preliminary data.</text>
</comment>
<accession>A0A433DGE3</accession>
<dbReference type="PANTHER" id="PTHR11267:SF196">
    <property type="entry name" value="T-BOX PROTEIN 30_42-RELATED"/>
    <property type="match status" value="1"/>
</dbReference>
<keyword evidence="4" id="KW-0539">Nucleus</keyword>
<dbReference type="GO" id="GO:0000785">
    <property type="term" value="C:chromatin"/>
    <property type="evidence" value="ECO:0007669"/>
    <property type="project" value="TreeGrafter"/>
</dbReference>
<dbReference type="EMBL" id="RBNI01001850">
    <property type="protein sequence ID" value="RUP49908.1"/>
    <property type="molecule type" value="Genomic_DNA"/>
</dbReference>
<evidence type="ECO:0000313" key="8">
    <source>
        <dbReference type="Proteomes" id="UP000268093"/>
    </source>
</evidence>